<keyword evidence="1" id="KW-0812">Transmembrane</keyword>
<dbReference type="EMBL" id="JAPFFF010000054">
    <property type="protein sequence ID" value="KAK8838835.1"/>
    <property type="molecule type" value="Genomic_DNA"/>
</dbReference>
<dbReference type="PROSITE" id="PS00639">
    <property type="entry name" value="THIOL_PROTEASE_HIS"/>
    <property type="match status" value="1"/>
</dbReference>
<organism evidence="2 3">
    <name type="scientific">Tritrichomonas musculus</name>
    <dbReference type="NCBI Taxonomy" id="1915356"/>
    <lineage>
        <taxon>Eukaryota</taxon>
        <taxon>Metamonada</taxon>
        <taxon>Parabasalia</taxon>
        <taxon>Tritrichomonadida</taxon>
        <taxon>Tritrichomonadidae</taxon>
        <taxon>Tritrichomonas</taxon>
    </lineage>
</organism>
<evidence type="ECO:0000313" key="2">
    <source>
        <dbReference type="EMBL" id="KAK8838835.1"/>
    </source>
</evidence>
<dbReference type="SUPFAM" id="SSF54001">
    <property type="entry name" value="Cysteine proteinases"/>
    <property type="match status" value="1"/>
</dbReference>
<dbReference type="Proteomes" id="UP001470230">
    <property type="component" value="Unassembled WGS sequence"/>
</dbReference>
<evidence type="ECO:0000256" key="1">
    <source>
        <dbReference type="SAM" id="Phobius"/>
    </source>
</evidence>
<dbReference type="InterPro" id="IPR025660">
    <property type="entry name" value="Pept_his_AS"/>
</dbReference>
<dbReference type="PANTHER" id="PTHR35899">
    <property type="entry name" value="PAPAIN FAMILY CYSTEINE PROTEASE DOMAIN CONTAINING PROTEIN"/>
    <property type="match status" value="1"/>
</dbReference>
<reference evidence="2 3" key="1">
    <citation type="submission" date="2024-04" db="EMBL/GenBank/DDBJ databases">
        <title>Tritrichomonas musculus Genome.</title>
        <authorList>
            <person name="Alves-Ferreira E."/>
            <person name="Grigg M."/>
            <person name="Lorenzi H."/>
            <person name="Galac M."/>
        </authorList>
    </citation>
    <scope>NUCLEOTIDE SEQUENCE [LARGE SCALE GENOMIC DNA]</scope>
    <source>
        <strain evidence="2 3">EAF2021</strain>
    </source>
</reference>
<keyword evidence="3" id="KW-1185">Reference proteome</keyword>
<keyword evidence="1" id="KW-0472">Membrane</keyword>
<dbReference type="PANTHER" id="PTHR35899:SF1">
    <property type="entry name" value="PEPTIDASE C1A PAPAIN C-TERMINAL DOMAIN-CONTAINING PROTEIN"/>
    <property type="match status" value="1"/>
</dbReference>
<dbReference type="Gene3D" id="3.90.70.10">
    <property type="entry name" value="Cysteine proteinases"/>
    <property type="match status" value="1"/>
</dbReference>
<name>A0ABR2H004_9EUKA</name>
<protein>
    <recommendedName>
        <fullName evidence="4">Peptidase C1A papain C-terminal domain-containing protein</fullName>
    </recommendedName>
</protein>
<dbReference type="InterPro" id="IPR000169">
    <property type="entry name" value="Pept_cys_AS"/>
</dbReference>
<proteinExistence type="predicted"/>
<dbReference type="CDD" id="cd02619">
    <property type="entry name" value="Peptidase_C1"/>
    <property type="match status" value="1"/>
</dbReference>
<dbReference type="InterPro" id="IPR038765">
    <property type="entry name" value="Papain-like_cys_pep_sf"/>
</dbReference>
<comment type="caution">
    <text evidence="2">The sequence shown here is derived from an EMBL/GenBank/DDBJ whole genome shotgun (WGS) entry which is preliminary data.</text>
</comment>
<evidence type="ECO:0000313" key="3">
    <source>
        <dbReference type="Proteomes" id="UP001470230"/>
    </source>
</evidence>
<accession>A0ABR2H004</accession>
<feature type="transmembrane region" description="Helical" evidence="1">
    <location>
        <begin position="23"/>
        <end position="47"/>
    </location>
</feature>
<keyword evidence="1" id="KW-1133">Transmembrane helix</keyword>
<gene>
    <name evidence="2" type="ORF">M9Y10_032875</name>
</gene>
<dbReference type="PROSITE" id="PS00139">
    <property type="entry name" value="THIOL_PROTEASE_CYS"/>
    <property type="match status" value="1"/>
</dbReference>
<sequence length="571" mass="64699">MENKSDPLIDSAPQEQSCVSYKWINIVLMVVDVILLAVLAVSLVFILQAVKKSKDPIPSPLDYLAQQYADSLPDTFLPDHYRVDPIYYFPATDQASRGTCWAFSTIYLFNTQYRAQGIRQGYLKEDEYVNFSVQAYASFLGNWCKKHPNEKVCGYGGFLINTTNDNQVEALDYFYRVIPELHNHIVPESVCPYVKTPSPDTDFECADFEKAVENNPIDFKVKGMKTAYDVRGVKQLLISAQRPLGIGVPMGSMNFYVPCEGSEYQDTEECREKYHPCPYEKDGSYCYILQVSARTGDSVFASSEYIERIIESGGHAMNIVGYNDNYQYIDRFAPKESIAEMKGTFIIHNSWGATPGHSIDFLLGKRTLENEEVQCPNHGSSLNWIPATLDCIKEKHDHKQCGTNIQRIRGHGRTSHADLLNCSSKICGVGNLYILQGESDAETVSLSNGLHKTNFINVTDINNPQTVTFTFPFWALGQIMRPVAAELVQNDIFDCGFYALPYKTLEEYRRRSWDLFDNFKVSDIELEFSPSSYLRAPESIGKNVEYLNKSTFTIPKVELDGPIPFDAIYKD</sequence>
<evidence type="ECO:0008006" key="4">
    <source>
        <dbReference type="Google" id="ProtNLM"/>
    </source>
</evidence>